<dbReference type="GO" id="GO:0003729">
    <property type="term" value="F:mRNA binding"/>
    <property type="evidence" value="ECO:0007669"/>
    <property type="project" value="UniProtKB-ARBA"/>
</dbReference>
<feature type="domain" description="RRM" evidence="14">
    <location>
        <begin position="1361"/>
        <end position="1435"/>
    </location>
</feature>
<dbReference type="SUPFAM" id="SSF55347">
    <property type="entry name" value="Glyceraldehyde-3-phosphate dehydrogenase-like, C-terminal domain"/>
    <property type="match status" value="1"/>
</dbReference>
<dbReference type="InterPro" id="IPR012280">
    <property type="entry name" value="Semialdhyde_DH_dimer_dom"/>
</dbReference>
<dbReference type="GO" id="GO:0006412">
    <property type="term" value="P:translation"/>
    <property type="evidence" value="ECO:0007669"/>
    <property type="project" value="InterPro"/>
</dbReference>
<dbReference type="PROSITE" id="PS00475">
    <property type="entry name" value="RIBOSOMAL_L15"/>
    <property type="match status" value="1"/>
</dbReference>
<dbReference type="InterPro" id="IPR001196">
    <property type="entry name" value="Ribosomal_uL15_CS"/>
</dbReference>
<feature type="compositionally biased region" description="Basic residues" evidence="13">
    <location>
        <begin position="2490"/>
        <end position="2499"/>
    </location>
</feature>
<dbReference type="SUPFAM" id="SSF54928">
    <property type="entry name" value="RNA-binding domain, RBD"/>
    <property type="match status" value="1"/>
</dbReference>
<proteinExistence type="inferred from homology"/>
<gene>
    <name evidence="15" type="ORF">DVH24_040451</name>
</gene>
<dbReference type="GO" id="GO:0030422">
    <property type="term" value="P:siRNA processing"/>
    <property type="evidence" value="ECO:0007669"/>
    <property type="project" value="TreeGrafter"/>
</dbReference>
<accession>A0A498IAR4</accession>
<comment type="catalytic activity">
    <reaction evidence="11">
        <text>RNA(n) + a ribonucleoside 5'-triphosphate = RNA(n+1) + diphosphate</text>
        <dbReference type="Rhea" id="RHEA:21248"/>
        <dbReference type="Rhea" id="RHEA-COMP:14527"/>
        <dbReference type="Rhea" id="RHEA-COMP:17342"/>
        <dbReference type="ChEBI" id="CHEBI:33019"/>
        <dbReference type="ChEBI" id="CHEBI:61557"/>
        <dbReference type="ChEBI" id="CHEBI:140395"/>
        <dbReference type="EC" id="2.7.7.48"/>
    </reaction>
</comment>
<dbReference type="PANTHER" id="PTHR23079">
    <property type="entry name" value="RNA-DEPENDENT RNA POLYMERASE"/>
    <property type="match status" value="1"/>
</dbReference>
<dbReference type="Pfam" id="PF00828">
    <property type="entry name" value="Ribosomal_L27A"/>
    <property type="match status" value="1"/>
</dbReference>
<keyword evidence="4" id="KW-0696">RNA-directed RNA polymerase</keyword>
<evidence type="ECO:0000256" key="9">
    <source>
        <dbReference type="ARBA" id="ARBA00023158"/>
    </source>
</evidence>
<dbReference type="InterPro" id="IPR030878">
    <property type="entry name" value="Ribosomal_uL15"/>
</dbReference>
<organism evidence="15 16">
    <name type="scientific">Malus domestica</name>
    <name type="common">Apple</name>
    <name type="synonym">Pyrus malus</name>
    <dbReference type="NCBI Taxonomy" id="3750"/>
    <lineage>
        <taxon>Eukaryota</taxon>
        <taxon>Viridiplantae</taxon>
        <taxon>Streptophyta</taxon>
        <taxon>Embryophyta</taxon>
        <taxon>Tracheophyta</taxon>
        <taxon>Spermatophyta</taxon>
        <taxon>Magnoliopsida</taxon>
        <taxon>eudicotyledons</taxon>
        <taxon>Gunneridae</taxon>
        <taxon>Pentapetalae</taxon>
        <taxon>rosids</taxon>
        <taxon>fabids</taxon>
        <taxon>Rosales</taxon>
        <taxon>Rosaceae</taxon>
        <taxon>Amygdaloideae</taxon>
        <taxon>Maleae</taxon>
        <taxon>Malus</taxon>
    </lineage>
</organism>
<name>A0A498IAR4_MALDO</name>
<evidence type="ECO:0000256" key="13">
    <source>
        <dbReference type="SAM" id="MobiDB-lite"/>
    </source>
</evidence>
<dbReference type="InterPro" id="IPR035979">
    <property type="entry name" value="RBD_domain_sf"/>
</dbReference>
<evidence type="ECO:0000313" key="15">
    <source>
        <dbReference type="EMBL" id="RXH79304.1"/>
    </source>
</evidence>
<keyword evidence="9" id="KW-0943">RNA-mediated gene silencing</keyword>
<dbReference type="InterPro" id="IPR000504">
    <property type="entry name" value="RRM_dom"/>
</dbReference>
<dbReference type="PANTHER" id="PTHR23079:SF1">
    <property type="entry name" value="RNA-DEPENDENT RNA POLYMERASE 1"/>
    <property type="match status" value="1"/>
</dbReference>
<evidence type="ECO:0000256" key="2">
    <source>
        <dbReference type="ARBA" id="ARBA00007320"/>
    </source>
</evidence>
<dbReference type="GO" id="GO:0016620">
    <property type="term" value="F:oxidoreductase activity, acting on the aldehyde or oxo group of donors, NAD or NADP as acceptor"/>
    <property type="evidence" value="ECO:0007669"/>
    <property type="project" value="InterPro"/>
</dbReference>
<feature type="compositionally biased region" description="Gly residues" evidence="13">
    <location>
        <begin position="2501"/>
        <end position="2513"/>
    </location>
</feature>
<dbReference type="EMBL" id="RDQH01000339">
    <property type="protein sequence ID" value="RXH79304.1"/>
    <property type="molecule type" value="Genomic_DNA"/>
</dbReference>
<reference evidence="15 16" key="1">
    <citation type="submission" date="2018-10" db="EMBL/GenBank/DDBJ databases">
        <title>A high-quality apple genome assembly.</title>
        <authorList>
            <person name="Hu J."/>
        </authorList>
    </citation>
    <scope>NUCLEOTIDE SEQUENCE [LARGE SCALE GENOMIC DNA]</scope>
    <source>
        <strain evidence="16">cv. HFTH1</strain>
        <tissue evidence="15">Young leaf</tissue>
    </source>
</reference>
<evidence type="ECO:0000256" key="12">
    <source>
        <dbReference type="RuleBase" id="RU003888"/>
    </source>
</evidence>
<evidence type="ECO:0000256" key="5">
    <source>
        <dbReference type="ARBA" id="ARBA00022679"/>
    </source>
</evidence>
<evidence type="ECO:0000256" key="10">
    <source>
        <dbReference type="ARBA" id="ARBA00023274"/>
    </source>
</evidence>
<dbReference type="Pfam" id="PF26253">
    <property type="entry name" value="RdRP_head"/>
    <property type="match status" value="3"/>
</dbReference>
<evidence type="ECO:0000256" key="7">
    <source>
        <dbReference type="ARBA" id="ARBA00022884"/>
    </source>
</evidence>
<keyword evidence="6" id="KW-0548">Nucleotidyltransferase</keyword>
<feature type="domain" description="RRM" evidence="14">
    <location>
        <begin position="245"/>
        <end position="324"/>
    </location>
</feature>
<dbReference type="EC" id="2.7.7.48" evidence="3"/>
<dbReference type="Proteomes" id="UP000290289">
    <property type="component" value="Chromosome 13"/>
</dbReference>
<dbReference type="SMR" id="A0A498IAR4"/>
<evidence type="ECO:0000256" key="4">
    <source>
        <dbReference type="ARBA" id="ARBA00022484"/>
    </source>
</evidence>
<dbReference type="SMART" id="SM00360">
    <property type="entry name" value="RRM"/>
    <property type="match status" value="2"/>
</dbReference>
<dbReference type="InterPro" id="IPR058751">
    <property type="entry name" value="RDRP_helical"/>
</dbReference>
<dbReference type="GO" id="GO:0046983">
    <property type="term" value="F:protein dimerization activity"/>
    <property type="evidence" value="ECO:0007669"/>
    <property type="project" value="InterPro"/>
</dbReference>
<evidence type="ECO:0000256" key="6">
    <source>
        <dbReference type="ARBA" id="ARBA00022695"/>
    </source>
</evidence>
<protein>
    <recommendedName>
        <fullName evidence="3">RNA-directed RNA polymerase</fullName>
        <ecNumber evidence="3">2.7.7.48</ecNumber>
    </recommendedName>
</protein>
<keyword evidence="5" id="KW-0808">Transferase</keyword>
<comment type="similarity">
    <text evidence="1">Belongs to the RdRP family.</text>
</comment>
<dbReference type="InterPro" id="IPR058752">
    <property type="entry name" value="RDRP_C_head"/>
</dbReference>
<evidence type="ECO:0000256" key="11">
    <source>
        <dbReference type="ARBA" id="ARBA00048744"/>
    </source>
</evidence>
<dbReference type="STRING" id="3750.A0A498IAR4"/>
<keyword evidence="10 12" id="KW-0687">Ribonucleoprotein</keyword>
<evidence type="ECO:0000256" key="8">
    <source>
        <dbReference type="ARBA" id="ARBA00022980"/>
    </source>
</evidence>
<dbReference type="InterPro" id="IPR057590">
    <property type="entry name" value="PH_RDR1/2-like"/>
</dbReference>
<evidence type="ECO:0000259" key="14">
    <source>
        <dbReference type="SMART" id="SM00360"/>
    </source>
</evidence>
<dbReference type="GO" id="GO:0031380">
    <property type="term" value="C:nuclear RNA-directed RNA polymerase complex"/>
    <property type="evidence" value="ECO:0007669"/>
    <property type="project" value="TreeGrafter"/>
</dbReference>
<keyword evidence="8 12" id="KW-0689">Ribosomal protein</keyword>
<dbReference type="GO" id="GO:0003735">
    <property type="term" value="F:structural constituent of ribosome"/>
    <property type="evidence" value="ECO:0007669"/>
    <property type="project" value="InterPro"/>
</dbReference>
<dbReference type="Pfam" id="PF26250">
    <property type="entry name" value="RRM_RdRP1_2"/>
    <property type="match status" value="2"/>
</dbReference>
<dbReference type="InterPro" id="IPR057596">
    <property type="entry name" value="RDRP_core"/>
</dbReference>
<dbReference type="Pfam" id="PF24823">
    <property type="entry name" value="PH_RDR2"/>
    <property type="match status" value="2"/>
</dbReference>
<dbReference type="Pfam" id="PF02774">
    <property type="entry name" value="Semialdhyde_dhC"/>
    <property type="match status" value="1"/>
</dbReference>
<dbReference type="Pfam" id="PF05183">
    <property type="entry name" value="RdRP"/>
    <property type="match status" value="2"/>
</dbReference>
<keyword evidence="7" id="KW-0694">RNA-binding</keyword>
<dbReference type="InterPro" id="IPR058763">
    <property type="entry name" value="RRM_RDR1/2-like"/>
</dbReference>
<dbReference type="InterPro" id="IPR021131">
    <property type="entry name" value="Ribosomal_uL15/eL18"/>
</dbReference>
<feature type="region of interest" description="Disordered" evidence="13">
    <location>
        <begin position="2481"/>
        <end position="2532"/>
    </location>
</feature>
<evidence type="ECO:0000313" key="16">
    <source>
        <dbReference type="Proteomes" id="UP000290289"/>
    </source>
</evidence>
<comment type="caution">
    <text evidence="15">The sequence shown here is derived from an EMBL/GenBank/DDBJ whole genome shotgun (WGS) entry which is preliminary data.</text>
</comment>
<sequence>MAPGVLIANPNCSTIICLMAVTPLHRHSKVGNFFFSFFSFVILDVLKLFEERILKSCPFIAASGAGAAAMRELELQTKEVLEGKPPTTKVFSRQYAFNLFSHNSAVLSNGYNEEEMKLVKETRKIWSDNDVKVTATCIRVPVMRAHTESINLQFENQLDERRHTESLLLWLRVLQQVQDTAREILKKSPGLEVIDDRTANNFLHHWRCWISVSAVITRELHLMLFRLPRCRYTVAINTINMVKTTIQLYGFSSVESPEAVKAFLEEYTGEGTVSDVKVRPPNDGKSRSSAIVEFTHAESAEIIILLADDRYRRLWYGDSYLKARKWKVDNIEYSMGLVKLHFGCLVSEDQFSVLWTAPDVQVKFGTEFKNIYFSFSYDSAAYKLEVFTESISQMELHIERDQLRKYLLIQLLGTPRIFKQTSANDWVREVDFTPSCCIGQSSAVCLELPYGSVLPNLRDNFLHYQETEGRFALEIGNPFSCNSDLVPIVGPPEGINLPYKILFKINSLVQHGRVPGQALDVTFYKLVDPSTIRIDYIECALDKLFRLKACCYDPVSWLSEQYRDYMSCTRIPETPAISLDDGMVYVHRVQVTPSKVYFCGPEVNLSNRVLRKYPQDIDNFLRVSFVDEDLGTIHSKDLCSRPRTSNTSAEEEGRTRVYERIFSTIRNGIVIGDKKFEFLAFSSSQLREHSVWMFASRSELSAQDIRNWMGDFRDIRNVAKYGARLGQAFSSSRETFNVDRDEIELIPDVKIERSGFKYCFSDGIGKISAEFAERVARKCGRSCTPSAFQIRRGGYKGVVAVDPTLAKNLALRESMCKYQSNNTALDVLKWSTYQPCFLNRQLITLLSTLGVPDHVFQRKQRQALNQLEGVLTDPSRAKEALETIFQGEVTDVLKEMLSCGYKPDAEPFLSLTLQAFCASKLMELRTKTRIFVSNGRSMMGCLDETGTLEYGQVFVQCSHRVISTGSAHSNTTSSEEKFVVDGNVVVARNPCLHPGDVRVLTAVDVAALHHMVDCVVFPQKGKRPHPDECSGGDLDGDFYFVSWDSDLIPPRKVRPMNYTPAPTIELDHDVTMEEVAESFTNYIVNDMLGIISNAHAVFADTEPQKAMSAQCIELAKHCSYAVDSPKTGVVVEVPRSLRAKKYPDFMEKVEKPTYESRRVIGKLFRQVKNVELGSHSHSGSIKSFTVEVAGKFYDPDMEVDGFEAYIDDAINCKREYDYKLGNLMDYYGIKTEADILTGNITSVSKFFNRRKDLETINYAVRSLKKEARTWFYAKQSDSSTDVDDVSTTKASAWYYVTYHPRYWGRCNKGMERDHFLSFPWCVFDKLIQIKREKTSTRNSFHMSDQSGVMLDKFRSMRFLLTIRLYGFPSGVTAEAVVRLLENETGSGSVYAVRLRKAKDGRRYYAIVQFDTTRNAEFIHDMANAKNLYYGASYLQSWEVAHDIVPNPRVSLHTFENIKLDFGCKIATNKLFSFWNMNNVSVDFGIGLRKLVCRLKYDALEYMLELSYENIWQIELHRTRGRAAKHLLIQMHGAPRISKKVIRSSGQAYEDRILNYFMDCDDRWVRTTDFTPSRAIGQSFALSLELPRSLKLPDFRENFPGYEEIEGNLVLEIGPPYSCNPSLGPMVFPPRGVNVPYDILFKVHSLLQLGCLSGPTLDVKFYKMVDPLRIDRACIEYALDKLYNLKETCYKPSEWLYEQYMKYLTSKRRPQSSVISLDSGLVYVRRVQITPCRVFSSGPEVNVSNRVLRNYPDDIDNFIRVSFVDEEMDRVYSADLLPRTSAAYEDGKTDIYKRILFILRNGIVIGAKKFEFLAFSSSQLRENSMWMFASRQGLTAADIREWMGDFRRIKNVAKYAARLGQSFGSSTETLNVRKHEMEVIPDVKNNKYVFSDGIGKISAKFAKKVASKCGFNGTPSAFQIRYGGYKGVVAVDPTSSMKLSLRRSMSKYESENTKLDVLACSKIQPCFLNRQLITLLSTLGVPDHVFKKKQRAAVQQLNAILTDPLKAREALDLMSPGETTNCLKELLICGYKPDVEPFISMMLQTFRASKLLELRTKTRIFIPDGRAMMGCLDETRTLEHGEVFVQFSGNRHTVSASNQQFIIVGKVVVAKNPCLHPGDVRVLKAVDVPGLYHMVDCVVFPQKGPRPHPNECSGSDLDGDIYYVCWDKELIPRKQIKPMDYTPAPTIELDHDVTIEEVEEYFVNYMVNDSLGIIANAHTVFADKDPLKAMSKECIELAKLFSIAVDFPKTGVPAVIPPQLYAKEYPDFMEKLDKPTYQSSNVIGALFREVKDIAPHEGSITSFTRRVAKQSYDPDMEVDGFEDYIEDAIYYKGNYDYKLGNLMEHYGIKTEAEILSGTWYHVTYHPDYFGTYNEGMNRDHFISFPWCVYDKLVLIKKDKASIHMSSLGRQFWDGQDHYHHSSRHKLFGPNIQKGNARNLGQKLCRVPSVKVIGATERRPLVILNKAAASTVGAPVGNVRFRLDNLGPQPGSRKKGKRKGRGIAAGQGNSCGFGMRGQKSRSGPGVRPGFEGGQMPLYRRLPKLKGIAGGMSAGLPKYVPVNLKDIEAAGFQEGEEVSLQTLKNKGLINPSGRERKLPLKILGDGELSVKLDIKARAFSAAAKEKLEAAGCNLTVLPGRKKWVKPSVAKNLARADEYFAKKRAAAAAAATDSVSA</sequence>
<dbReference type="GO" id="GO:0003968">
    <property type="term" value="F:RNA-directed RNA polymerase activity"/>
    <property type="evidence" value="ECO:0007669"/>
    <property type="project" value="UniProtKB-KW"/>
</dbReference>
<evidence type="ECO:0000256" key="1">
    <source>
        <dbReference type="ARBA" id="ARBA00005762"/>
    </source>
</evidence>
<dbReference type="CDD" id="cd00590">
    <property type="entry name" value="RRM_SF"/>
    <property type="match status" value="1"/>
</dbReference>
<dbReference type="InterPro" id="IPR036227">
    <property type="entry name" value="Ribosomal_uL15/eL18_sf"/>
</dbReference>
<dbReference type="GO" id="GO:0015934">
    <property type="term" value="C:large ribosomal subunit"/>
    <property type="evidence" value="ECO:0007669"/>
    <property type="project" value="InterPro"/>
</dbReference>
<dbReference type="Gene3D" id="3.100.10.10">
    <property type="match status" value="1"/>
</dbReference>
<dbReference type="NCBIfam" id="TIGR01071">
    <property type="entry name" value="rplO_bact"/>
    <property type="match status" value="1"/>
</dbReference>
<dbReference type="HAMAP" id="MF_01341">
    <property type="entry name" value="Ribosomal_uL15"/>
    <property type="match status" value="1"/>
</dbReference>
<dbReference type="SUPFAM" id="SSF52080">
    <property type="entry name" value="Ribosomal proteins L15p and L18e"/>
    <property type="match status" value="1"/>
</dbReference>
<dbReference type="GO" id="GO:0008652">
    <property type="term" value="P:amino acid biosynthetic process"/>
    <property type="evidence" value="ECO:0007669"/>
    <property type="project" value="InterPro"/>
</dbReference>
<dbReference type="Gene3D" id="3.30.360.10">
    <property type="entry name" value="Dihydrodipicolinate Reductase, domain 2"/>
    <property type="match status" value="1"/>
</dbReference>
<keyword evidence="16" id="KW-1185">Reference proteome</keyword>
<evidence type="ECO:0000256" key="3">
    <source>
        <dbReference type="ARBA" id="ARBA00012494"/>
    </source>
</evidence>
<dbReference type="InterPro" id="IPR007855">
    <property type="entry name" value="RDRP"/>
</dbReference>
<comment type="similarity">
    <text evidence="2 12">Belongs to the universal ribosomal protein uL15 family.</text>
</comment>
<dbReference type="InterPro" id="IPR005749">
    <property type="entry name" value="Ribosomal_uL15_bac-type"/>
</dbReference>
<dbReference type="Pfam" id="PF26252">
    <property type="entry name" value="RdRP_helical"/>
    <property type="match status" value="2"/>
</dbReference>